<reference evidence="2 3" key="1">
    <citation type="journal article" date="2016" name="G3 (Bethesda)">
        <title>First Draft Assembly and Annotation of the Genome of a California Endemic Oak Quercus lobata Nee (Fagaceae).</title>
        <authorList>
            <person name="Sork V.L."/>
            <person name="Fitz-Gibbon S.T."/>
            <person name="Puiu D."/>
            <person name="Crepeau M."/>
            <person name="Gugger P.F."/>
            <person name="Sherman R."/>
            <person name="Stevens K."/>
            <person name="Langley C.H."/>
            <person name="Pellegrini M."/>
            <person name="Salzberg S.L."/>
        </authorList>
    </citation>
    <scope>NUCLEOTIDE SEQUENCE [LARGE SCALE GENOMIC DNA]</scope>
    <source>
        <strain evidence="2 3">cv. SW786</strain>
    </source>
</reference>
<evidence type="ECO:0000256" key="1">
    <source>
        <dbReference type="SAM" id="MobiDB-lite"/>
    </source>
</evidence>
<dbReference type="Gramene" id="QL03p028144:mrna">
    <property type="protein sequence ID" value="QL03p028144:mrna"/>
    <property type="gene ID" value="QL03p028144"/>
</dbReference>
<feature type="compositionally biased region" description="Low complexity" evidence="1">
    <location>
        <begin position="1"/>
        <end position="13"/>
    </location>
</feature>
<evidence type="ECO:0000313" key="3">
    <source>
        <dbReference type="Proteomes" id="UP000594261"/>
    </source>
</evidence>
<dbReference type="EnsemblPlants" id="QL03p028144:mrna">
    <property type="protein sequence ID" value="QL03p028144:mrna"/>
    <property type="gene ID" value="QL03p028144"/>
</dbReference>
<organism evidence="2 3">
    <name type="scientific">Quercus lobata</name>
    <name type="common">Valley oak</name>
    <dbReference type="NCBI Taxonomy" id="97700"/>
    <lineage>
        <taxon>Eukaryota</taxon>
        <taxon>Viridiplantae</taxon>
        <taxon>Streptophyta</taxon>
        <taxon>Embryophyta</taxon>
        <taxon>Tracheophyta</taxon>
        <taxon>Spermatophyta</taxon>
        <taxon>Magnoliopsida</taxon>
        <taxon>eudicotyledons</taxon>
        <taxon>Gunneridae</taxon>
        <taxon>Pentapetalae</taxon>
        <taxon>rosids</taxon>
        <taxon>fabids</taxon>
        <taxon>Fagales</taxon>
        <taxon>Fagaceae</taxon>
        <taxon>Quercus</taxon>
    </lineage>
</organism>
<accession>A0A7N2L653</accession>
<feature type="region of interest" description="Disordered" evidence="1">
    <location>
        <begin position="1"/>
        <end position="63"/>
    </location>
</feature>
<dbReference type="InParanoid" id="A0A7N2L653"/>
<feature type="compositionally biased region" description="Basic and acidic residues" evidence="1">
    <location>
        <begin position="36"/>
        <end position="63"/>
    </location>
</feature>
<sequence>MALHSSSHGHGLSYILDPQVPEKESTDGGSVNATAIEEKAQKGQSAKENEVKNADKDNSTSESERVVAIICFGYYSFKRAFSQ</sequence>
<dbReference type="AlphaFoldDB" id="A0A7N2L653"/>
<name>A0A7N2L653_QUELO</name>
<protein>
    <submittedName>
        <fullName evidence="2">Uncharacterized protein</fullName>
    </submittedName>
</protein>
<dbReference type="Proteomes" id="UP000594261">
    <property type="component" value="Chromosome 3"/>
</dbReference>
<keyword evidence="3" id="KW-1185">Reference proteome</keyword>
<evidence type="ECO:0000313" key="2">
    <source>
        <dbReference type="EnsemblPlants" id="QL03p028144:mrna"/>
    </source>
</evidence>
<reference evidence="2" key="2">
    <citation type="submission" date="2021-01" db="UniProtKB">
        <authorList>
            <consortium name="EnsemblPlants"/>
        </authorList>
    </citation>
    <scope>IDENTIFICATION</scope>
</reference>
<dbReference type="EMBL" id="LRBV02000003">
    <property type="status" value="NOT_ANNOTATED_CDS"/>
    <property type="molecule type" value="Genomic_DNA"/>
</dbReference>
<proteinExistence type="predicted"/>